<proteinExistence type="predicted"/>
<evidence type="ECO:0000313" key="2">
    <source>
        <dbReference type="Proteomes" id="UP001341840"/>
    </source>
</evidence>
<evidence type="ECO:0000313" key="1">
    <source>
        <dbReference type="EMBL" id="MED6208836.1"/>
    </source>
</evidence>
<comment type="caution">
    <text evidence="1">The sequence shown here is derived from an EMBL/GenBank/DDBJ whole genome shotgun (WGS) entry which is preliminary data.</text>
</comment>
<dbReference type="Proteomes" id="UP001341840">
    <property type="component" value="Unassembled WGS sequence"/>
</dbReference>
<accession>A0ABU6YFZ8</accession>
<keyword evidence="2" id="KW-1185">Reference proteome</keyword>
<gene>
    <name evidence="1" type="ORF">PIB30_048932</name>
</gene>
<sequence>MSCQESPHSPQPSPSAQPLPITYKYKYERLLEWNNFMASDMMRFLKEKGRLKLQDEVEGRKAAILANSCAA</sequence>
<dbReference type="EMBL" id="JASCZI010241980">
    <property type="protein sequence ID" value="MED6208836.1"/>
    <property type="molecule type" value="Genomic_DNA"/>
</dbReference>
<name>A0ABU6YFZ8_9FABA</name>
<reference evidence="1 2" key="1">
    <citation type="journal article" date="2023" name="Plants (Basel)">
        <title>Bridging the Gap: Combining Genomics and Transcriptomics Approaches to Understand Stylosanthes scabra, an Orphan Legume from the Brazilian Caatinga.</title>
        <authorList>
            <person name="Ferreira-Neto J.R.C."/>
            <person name="da Silva M.D."/>
            <person name="Binneck E."/>
            <person name="de Melo N.F."/>
            <person name="da Silva R.H."/>
            <person name="de Melo A.L.T.M."/>
            <person name="Pandolfi V."/>
            <person name="Bustamante F.O."/>
            <person name="Brasileiro-Vidal A.C."/>
            <person name="Benko-Iseppon A.M."/>
        </authorList>
    </citation>
    <scope>NUCLEOTIDE SEQUENCE [LARGE SCALE GENOMIC DNA]</scope>
    <source>
        <tissue evidence="1">Leaves</tissue>
    </source>
</reference>
<organism evidence="1 2">
    <name type="scientific">Stylosanthes scabra</name>
    <dbReference type="NCBI Taxonomy" id="79078"/>
    <lineage>
        <taxon>Eukaryota</taxon>
        <taxon>Viridiplantae</taxon>
        <taxon>Streptophyta</taxon>
        <taxon>Embryophyta</taxon>
        <taxon>Tracheophyta</taxon>
        <taxon>Spermatophyta</taxon>
        <taxon>Magnoliopsida</taxon>
        <taxon>eudicotyledons</taxon>
        <taxon>Gunneridae</taxon>
        <taxon>Pentapetalae</taxon>
        <taxon>rosids</taxon>
        <taxon>fabids</taxon>
        <taxon>Fabales</taxon>
        <taxon>Fabaceae</taxon>
        <taxon>Papilionoideae</taxon>
        <taxon>50 kb inversion clade</taxon>
        <taxon>dalbergioids sensu lato</taxon>
        <taxon>Dalbergieae</taxon>
        <taxon>Pterocarpus clade</taxon>
        <taxon>Stylosanthes</taxon>
    </lineage>
</organism>
<protein>
    <submittedName>
        <fullName evidence="1">Uncharacterized protein</fullName>
    </submittedName>
</protein>